<reference evidence="2" key="1">
    <citation type="submission" date="2019-02" db="EMBL/GenBank/DDBJ databases">
        <authorList>
            <person name="Pothier F.J."/>
        </authorList>
    </citation>
    <scope>NUCLEOTIDE SEQUENCE</scope>
    <source>
        <strain evidence="2">CI-1B</strain>
    </source>
</reference>
<evidence type="ECO:0000313" key="2">
    <source>
        <dbReference type="EMBL" id="VIO66515.1"/>
    </source>
</evidence>
<dbReference type="Proteomes" id="UP000328092">
    <property type="component" value="Unassembled WGS sequence"/>
</dbReference>
<sequence>MIGFAKLLWLTGAGEVIWDRLAGTYNRGPRFAELRYGLDGFDDAGKRSLRGLLKMPFMGEWGKPAAPTHGEAEPSASPPMLPWP</sequence>
<dbReference type="EMBL" id="CAADFC020000004">
    <property type="protein sequence ID" value="VIO66515.1"/>
    <property type="molecule type" value="Genomic_DNA"/>
</dbReference>
<feature type="region of interest" description="Disordered" evidence="1">
    <location>
        <begin position="63"/>
        <end position="84"/>
    </location>
</feature>
<gene>
    <name evidence="2" type="ORF">CI1B_16370</name>
</gene>
<proteinExistence type="predicted"/>
<accession>A0A508SU75</accession>
<comment type="caution">
    <text evidence="2">The sequence shown here is derived from an EMBL/GenBank/DDBJ whole genome shotgun (WGS) entry which is preliminary data.</text>
</comment>
<dbReference type="AlphaFoldDB" id="A0A508SU75"/>
<organism evidence="2 3">
    <name type="scientific">Bradyrhizobium ivorense</name>
    <dbReference type="NCBI Taxonomy" id="2511166"/>
    <lineage>
        <taxon>Bacteria</taxon>
        <taxon>Pseudomonadati</taxon>
        <taxon>Pseudomonadota</taxon>
        <taxon>Alphaproteobacteria</taxon>
        <taxon>Hyphomicrobiales</taxon>
        <taxon>Nitrobacteraceae</taxon>
        <taxon>Bradyrhizobium</taxon>
    </lineage>
</organism>
<name>A0A508SU75_9BRAD</name>
<evidence type="ECO:0000313" key="3">
    <source>
        <dbReference type="Proteomes" id="UP000328092"/>
    </source>
</evidence>
<evidence type="ECO:0000256" key="1">
    <source>
        <dbReference type="SAM" id="MobiDB-lite"/>
    </source>
</evidence>
<keyword evidence="3" id="KW-1185">Reference proteome</keyword>
<dbReference type="RefSeq" id="WP_244626426.1">
    <property type="nucleotide sequence ID" value="NZ_CAADFC020000004.1"/>
</dbReference>
<protein>
    <submittedName>
        <fullName evidence="2">Uncharacterized protein</fullName>
    </submittedName>
</protein>